<dbReference type="Pfam" id="PF00266">
    <property type="entry name" value="Aminotran_5"/>
    <property type="match status" value="1"/>
</dbReference>
<dbReference type="PROSITE" id="PS00595">
    <property type="entry name" value="AA_TRANSFER_CLASS_5"/>
    <property type="match status" value="1"/>
</dbReference>
<comment type="catalytic activity">
    <reaction evidence="4">
        <text>(sulfur carrier)-H + L-cysteine = (sulfur carrier)-SH + L-alanine</text>
        <dbReference type="Rhea" id="RHEA:43892"/>
        <dbReference type="Rhea" id="RHEA-COMP:14737"/>
        <dbReference type="Rhea" id="RHEA-COMP:14739"/>
        <dbReference type="ChEBI" id="CHEBI:29917"/>
        <dbReference type="ChEBI" id="CHEBI:35235"/>
        <dbReference type="ChEBI" id="CHEBI:57972"/>
        <dbReference type="ChEBI" id="CHEBI:64428"/>
        <dbReference type="EC" id="2.8.1.7"/>
    </reaction>
</comment>
<dbReference type="PANTHER" id="PTHR43586">
    <property type="entry name" value="CYSTEINE DESULFURASE"/>
    <property type="match status" value="1"/>
</dbReference>
<evidence type="ECO:0000259" key="6">
    <source>
        <dbReference type="Pfam" id="PF00266"/>
    </source>
</evidence>
<gene>
    <name evidence="7" type="ORF">A9Q02_21800</name>
</gene>
<organism evidence="7 8">
    <name type="scientific">Candidatus Chloroploca asiatica</name>
    <dbReference type="NCBI Taxonomy" id="1506545"/>
    <lineage>
        <taxon>Bacteria</taxon>
        <taxon>Bacillati</taxon>
        <taxon>Chloroflexota</taxon>
        <taxon>Chloroflexia</taxon>
        <taxon>Chloroflexales</taxon>
        <taxon>Chloroflexineae</taxon>
        <taxon>Oscillochloridaceae</taxon>
        <taxon>Candidatus Chloroploca</taxon>
    </lineage>
</organism>
<accession>A0A2H3KPZ8</accession>
<evidence type="ECO:0000256" key="4">
    <source>
        <dbReference type="ARBA" id="ARBA00050776"/>
    </source>
</evidence>
<dbReference type="InterPro" id="IPR015422">
    <property type="entry name" value="PyrdxlP-dep_Trfase_small"/>
</dbReference>
<dbReference type="AlphaFoldDB" id="A0A2H3KPZ8"/>
<evidence type="ECO:0000256" key="3">
    <source>
        <dbReference type="ARBA" id="ARBA00022898"/>
    </source>
</evidence>
<proteinExistence type="inferred from homology"/>
<sequence length="462" mass="49304">MLATTAYDLAAVRAQIVGLDTPLPRRDGRVAPAINLDNAATTPPLQSVHNIVERFFGVYSSVHRGAGLKSQAASAAYEDARAIVGRFVGARPNQHQVIFTRNTTEALNLLAHRLELTPGQVILSTELEHHSNDLPWRAVAPVVHIRATDDGALDLDHAAALLRQYAGRVRLLAVTGGSNVTGHLPPIHDLAELAHAAGAEIVVDAAQLAPHRRIDLGDLNDRTHLDYVAISGHKLYAPYGAGALIGRADTFQRGTPLLAGGGTVRRVSARTVDWVDGPARDEAGTPNAVGAIALAAACLALEEIGLDAIAAHEAELTAYALDRLAQVPGLWLYGDPDPATAETRLGVIPFCLDTYDPHLVAAILSYEAGIAVRSGSFCAQPYVRRLLAREEAGCEAGQDGLVRASFGLYTTEAEVDALVATLRAITVGDFDGFYERDAQRGTFQPIDWDLAVESLFQIQTTR</sequence>
<comment type="similarity">
    <text evidence="2">Belongs to the class-V pyridoxal-phosphate-dependent aminotransferase family. Csd subfamily.</text>
</comment>
<dbReference type="PANTHER" id="PTHR43586:SF8">
    <property type="entry name" value="CYSTEINE DESULFURASE 1, CHLOROPLASTIC"/>
    <property type="match status" value="1"/>
</dbReference>
<protein>
    <recommendedName>
        <fullName evidence="6">Aminotransferase class V domain-containing protein</fullName>
    </recommendedName>
</protein>
<evidence type="ECO:0000313" key="8">
    <source>
        <dbReference type="Proteomes" id="UP000220922"/>
    </source>
</evidence>
<dbReference type="InterPro" id="IPR020578">
    <property type="entry name" value="Aminotrans_V_PyrdxlP_BS"/>
</dbReference>
<comment type="cofactor">
    <cofactor evidence="1 5">
        <name>pyridoxal 5'-phosphate</name>
        <dbReference type="ChEBI" id="CHEBI:597326"/>
    </cofactor>
</comment>
<evidence type="ECO:0000256" key="1">
    <source>
        <dbReference type="ARBA" id="ARBA00001933"/>
    </source>
</evidence>
<dbReference type="RefSeq" id="WP_097651067.1">
    <property type="nucleotide sequence ID" value="NZ_LYXE01000045.1"/>
</dbReference>
<dbReference type="Proteomes" id="UP000220922">
    <property type="component" value="Unassembled WGS sequence"/>
</dbReference>
<dbReference type="OrthoDB" id="9804366at2"/>
<dbReference type="Gene3D" id="3.40.640.10">
    <property type="entry name" value="Type I PLP-dependent aspartate aminotransferase-like (Major domain)"/>
    <property type="match status" value="1"/>
</dbReference>
<evidence type="ECO:0000256" key="5">
    <source>
        <dbReference type="RuleBase" id="RU004504"/>
    </source>
</evidence>
<comment type="caution">
    <text evidence="7">The sequence shown here is derived from an EMBL/GenBank/DDBJ whole genome shotgun (WGS) entry which is preliminary data.</text>
</comment>
<dbReference type="SUPFAM" id="SSF53383">
    <property type="entry name" value="PLP-dependent transferases"/>
    <property type="match status" value="1"/>
</dbReference>
<dbReference type="InterPro" id="IPR015424">
    <property type="entry name" value="PyrdxlP-dep_Trfase"/>
</dbReference>
<keyword evidence="3" id="KW-0663">Pyridoxal phosphate</keyword>
<reference evidence="7 8" key="1">
    <citation type="submission" date="2016-05" db="EMBL/GenBank/DDBJ databases">
        <authorList>
            <person name="Lavstsen T."/>
            <person name="Jespersen J.S."/>
        </authorList>
    </citation>
    <scope>NUCLEOTIDE SEQUENCE [LARGE SCALE GENOMIC DNA]</scope>
    <source>
        <strain evidence="7 8">B7-9</strain>
    </source>
</reference>
<feature type="domain" description="Aminotransferase class V" evidence="6">
    <location>
        <begin position="34"/>
        <end position="418"/>
    </location>
</feature>
<keyword evidence="8" id="KW-1185">Reference proteome</keyword>
<dbReference type="GO" id="GO:0031071">
    <property type="term" value="F:cysteine desulfurase activity"/>
    <property type="evidence" value="ECO:0007669"/>
    <property type="project" value="UniProtKB-EC"/>
</dbReference>
<dbReference type="EMBL" id="LYXE01000045">
    <property type="protein sequence ID" value="PDW00380.1"/>
    <property type="molecule type" value="Genomic_DNA"/>
</dbReference>
<name>A0A2H3KPZ8_9CHLR</name>
<dbReference type="InterPro" id="IPR000192">
    <property type="entry name" value="Aminotrans_V_dom"/>
</dbReference>
<evidence type="ECO:0000256" key="2">
    <source>
        <dbReference type="ARBA" id="ARBA00010447"/>
    </source>
</evidence>
<dbReference type="InterPro" id="IPR015421">
    <property type="entry name" value="PyrdxlP-dep_Trfase_major"/>
</dbReference>
<dbReference type="Gene3D" id="3.90.1150.10">
    <property type="entry name" value="Aspartate Aminotransferase, domain 1"/>
    <property type="match status" value="1"/>
</dbReference>
<evidence type="ECO:0000313" key="7">
    <source>
        <dbReference type="EMBL" id="PDW00380.1"/>
    </source>
</evidence>